<feature type="non-terminal residue" evidence="1">
    <location>
        <position position="109"/>
    </location>
</feature>
<keyword evidence="2" id="KW-1185">Reference proteome</keyword>
<reference evidence="1 2" key="1">
    <citation type="submission" date="2022-05" db="EMBL/GenBank/DDBJ databases">
        <title>Corynebacterium sp. B5-R-101 sp. nov., isolated from human feces.</title>
        <authorList>
            <person name="Shamsuzzaman M."/>
            <person name="Dahal R.H."/>
        </authorList>
    </citation>
    <scope>NUCLEOTIDE SEQUENCE [LARGE SCALE GENOMIC DNA]</scope>
    <source>
        <strain evidence="1 2">B5-R-101</strain>
    </source>
</reference>
<gene>
    <name evidence="1" type="ORF">M5J06_02920</name>
</gene>
<dbReference type="Proteomes" id="UP001203579">
    <property type="component" value="Unassembled WGS sequence"/>
</dbReference>
<evidence type="ECO:0000313" key="2">
    <source>
        <dbReference type="Proteomes" id="UP001203579"/>
    </source>
</evidence>
<dbReference type="EMBL" id="JAMKFF010000002">
    <property type="protein sequence ID" value="MCL8493093.1"/>
    <property type="molecule type" value="Genomic_DNA"/>
</dbReference>
<proteinExistence type="predicted"/>
<name>A0ABT0T7N1_9CORY</name>
<evidence type="ECO:0000313" key="1">
    <source>
        <dbReference type="EMBL" id="MCL8493093.1"/>
    </source>
</evidence>
<protein>
    <submittedName>
        <fullName evidence="1">IS21 family transposase</fullName>
    </submittedName>
</protein>
<sequence>MTDYRAVMTLLIRKRSYRQIEHQLGCSHRAISRANQALRSLGLTTAQQVAALTNDELDEIFVDKRTSGQGEFVPIDFDAVVKARTGRVKQTLQVLWARYTTTPTQPGQR</sequence>
<accession>A0ABT0T7N1</accession>
<comment type="caution">
    <text evidence="1">The sequence shown here is derived from an EMBL/GenBank/DDBJ whole genome shotgun (WGS) entry which is preliminary data.</text>
</comment>
<organism evidence="1 2">
    <name type="scientific">Corynebacterium intestinale</name>
    <dbReference type="NCBI Taxonomy" id="2943492"/>
    <lineage>
        <taxon>Bacteria</taxon>
        <taxon>Bacillati</taxon>
        <taxon>Actinomycetota</taxon>
        <taxon>Actinomycetes</taxon>
        <taxon>Mycobacteriales</taxon>
        <taxon>Corynebacteriaceae</taxon>
        <taxon>Corynebacterium</taxon>
    </lineage>
</organism>